<keyword evidence="1" id="KW-1133">Transmembrane helix</keyword>
<dbReference type="Gene3D" id="2.60.120.1440">
    <property type="match status" value="1"/>
</dbReference>
<dbReference type="Pfam" id="PF04773">
    <property type="entry name" value="FecR"/>
    <property type="match status" value="1"/>
</dbReference>
<feature type="transmembrane region" description="Helical" evidence="1">
    <location>
        <begin position="83"/>
        <end position="101"/>
    </location>
</feature>
<feature type="domain" description="FecR protein" evidence="2">
    <location>
        <begin position="177"/>
        <end position="270"/>
    </location>
</feature>
<proteinExistence type="predicted"/>
<dbReference type="InterPro" id="IPR006860">
    <property type="entry name" value="FecR"/>
</dbReference>
<dbReference type="EMBL" id="FOIU01000001">
    <property type="protein sequence ID" value="SEW24960.1"/>
    <property type="molecule type" value="Genomic_DNA"/>
</dbReference>
<reference evidence="5" key="1">
    <citation type="submission" date="2016-10" db="EMBL/GenBank/DDBJ databases">
        <authorList>
            <person name="Varghese N."/>
            <person name="Submissions S."/>
        </authorList>
    </citation>
    <scope>NUCLEOTIDE SEQUENCE [LARGE SCALE GENOMIC DNA]</scope>
    <source>
        <strain evidence="5">DSM 17724</strain>
    </source>
</reference>
<dbReference type="OrthoDB" id="649666at2"/>
<dbReference type="STRING" id="356305.SAMN05421841_1827"/>
<accession>A0A1I0QDA3</accession>
<dbReference type="Gene3D" id="3.55.50.30">
    <property type="match status" value="1"/>
</dbReference>
<evidence type="ECO:0000256" key="1">
    <source>
        <dbReference type="SAM" id="Phobius"/>
    </source>
</evidence>
<dbReference type="InterPro" id="IPR012373">
    <property type="entry name" value="Ferrdict_sens_TM"/>
</dbReference>
<dbReference type="PIRSF" id="PIRSF018266">
    <property type="entry name" value="FecR"/>
    <property type="match status" value="1"/>
</dbReference>
<dbReference type="Proteomes" id="UP000199469">
    <property type="component" value="Unassembled WGS sequence"/>
</dbReference>
<dbReference type="Pfam" id="PF16344">
    <property type="entry name" value="FecR_C"/>
    <property type="match status" value="1"/>
</dbReference>
<keyword evidence="1" id="KW-0812">Transmembrane</keyword>
<feature type="domain" description="Protein FecR C-terminal" evidence="3">
    <location>
        <begin position="311"/>
        <end position="372"/>
    </location>
</feature>
<evidence type="ECO:0000313" key="5">
    <source>
        <dbReference type="Proteomes" id="UP000199469"/>
    </source>
</evidence>
<evidence type="ECO:0000313" key="4">
    <source>
        <dbReference type="EMBL" id="SEW24960.1"/>
    </source>
</evidence>
<dbReference type="PANTHER" id="PTHR30273:SF2">
    <property type="entry name" value="PROTEIN FECR"/>
    <property type="match status" value="1"/>
</dbReference>
<dbReference type="RefSeq" id="WP_089791667.1">
    <property type="nucleotide sequence ID" value="NZ_FOIU01000001.1"/>
</dbReference>
<dbReference type="GO" id="GO:0016989">
    <property type="term" value="F:sigma factor antagonist activity"/>
    <property type="evidence" value="ECO:0007669"/>
    <property type="project" value="TreeGrafter"/>
</dbReference>
<name>A0A1I0QDA3_9FLAO</name>
<dbReference type="PANTHER" id="PTHR30273">
    <property type="entry name" value="PERIPLASMIC SIGNAL SENSOR AND SIGMA FACTOR ACTIVATOR FECR-RELATED"/>
    <property type="match status" value="1"/>
</dbReference>
<keyword evidence="5" id="KW-1185">Reference proteome</keyword>
<keyword evidence="1" id="KW-0472">Membrane</keyword>
<gene>
    <name evidence="4" type="ORF">SAMN05421841_1827</name>
</gene>
<dbReference type="AlphaFoldDB" id="A0A1I0QDA3"/>
<evidence type="ECO:0000259" key="2">
    <source>
        <dbReference type="Pfam" id="PF04773"/>
    </source>
</evidence>
<sequence length="381" mass="42436">MENQLEHIRFLVTKEILGTLSQEERNFLMEEVAKNPDAEETREDLLTVAQNPELLAYLHSERPAKQSALILDRLFARSRKVRIIYSIAAASAAAIALFFIIPQTLHLKSGKSNPSLVENQSVPATGKSVQLSLSAGQTIDLTEDTTEFTIGEQKMKTTGKTLTYQPSGRNEKSYATLNVPAGKDYILKLPDGSQVHLNSVSSIRFPLAFDENFREIQITGEAYIKVAPSAKAPFRVKLQGETIDVLGTEFNVNCYDSLRHTISLVAGKVRVHTEKNHIELTPGLEAVAGEDGFTSRAFDRYITLGWLDGRYILNNTTLEEVCTIIRRLYGVALQVENKALLQNRFTGRIIKGQPLEQVLRGLASTSGINYDQDVQGTYHIR</sequence>
<organism evidence="4 5">
    <name type="scientific">Chryseobacterium wanjuense</name>
    <dbReference type="NCBI Taxonomy" id="356305"/>
    <lineage>
        <taxon>Bacteria</taxon>
        <taxon>Pseudomonadati</taxon>
        <taxon>Bacteroidota</taxon>
        <taxon>Flavobacteriia</taxon>
        <taxon>Flavobacteriales</taxon>
        <taxon>Weeksellaceae</taxon>
        <taxon>Chryseobacterium group</taxon>
        <taxon>Chryseobacterium</taxon>
    </lineage>
</organism>
<dbReference type="InterPro" id="IPR032508">
    <property type="entry name" value="FecR_C"/>
</dbReference>
<evidence type="ECO:0000259" key="3">
    <source>
        <dbReference type="Pfam" id="PF16344"/>
    </source>
</evidence>
<protein>
    <submittedName>
        <fullName evidence="4">FecR family protein</fullName>
    </submittedName>
</protein>